<evidence type="ECO:0000313" key="5">
    <source>
        <dbReference type="Proteomes" id="UP000290809"/>
    </source>
</evidence>
<dbReference type="GO" id="GO:0030036">
    <property type="term" value="P:actin cytoskeleton organization"/>
    <property type="evidence" value="ECO:0007669"/>
    <property type="project" value="TreeGrafter"/>
</dbReference>
<comment type="function">
    <text evidence="3">F-actin-capping proteins bind in a Ca(2+)-independent manner to the fast growing ends of actin filaments (barbed end) thereby blocking the exchange of subunits at these ends. Unlike other capping proteins (such as gelsolin and severin), these proteins do not sever actin filaments.</text>
</comment>
<dbReference type="InterPro" id="IPR002189">
    <property type="entry name" value="CapZ_alpha"/>
</dbReference>
<reference evidence="4 5" key="1">
    <citation type="journal article" date="2019" name="PLoS Pathog.">
        <title>Genome sequence of the bovine parasite Schistosoma bovis Tanzania.</title>
        <authorList>
            <person name="Oey H."/>
            <person name="Zakrzewski M."/>
            <person name="Gobert G."/>
            <person name="Gravermann K."/>
            <person name="Stoye J."/>
            <person name="Jones M."/>
            <person name="Mcmanus D."/>
            <person name="Krause L."/>
        </authorList>
    </citation>
    <scope>NUCLEOTIDE SEQUENCE [LARGE SCALE GENOMIC DNA]</scope>
    <source>
        <strain evidence="4 5">TAN1997</strain>
    </source>
</reference>
<evidence type="ECO:0000256" key="1">
    <source>
        <dbReference type="ARBA" id="ARBA00022467"/>
    </source>
</evidence>
<gene>
    <name evidence="4" type="ORF">DC041_0006585</name>
</gene>
<dbReference type="GO" id="GO:0008290">
    <property type="term" value="C:F-actin capping protein complex"/>
    <property type="evidence" value="ECO:0007669"/>
    <property type="project" value="UniProtKB-UniRule"/>
</dbReference>
<dbReference type="GO" id="GO:0051016">
    <property type="term" value="P:barbed-end actin filament capping"/>
    <property type="evidence" value="ECO:0007669"/>
    <property type="project" value="UniProtKB-UniRule"/>
</dbReference>
<name>A0A430Q2H3_SCHBO</name>
<dbReference type="InterPro" id="IPR037282">
    <property type="entry name" value="CapZ_alpha/beta"/>
</dbReference>
<dbReference type="PANTHER" id="PTHR10653">
    <property type="entry name" value="F-ACTIN-CAPPING PROTEIN SUBUNIT ALPHA"/>
    <property type="match status" value="1"/>
</dbReference>
<keyword evidence="2 3" id="KW-0009">Actin-binding</keyword>
<dbReference type="Proteomes" id="UP000290809">
    <property type="component" value="Unassembled WGS sequence"/>
</dbReference>
<evidence type="ECO:0000256" key="3">
    <source>
        <dbReference type="RuleBase" id="RU365077"/>
    </source>
</evidence>
<accession>A0A430Q2H3</accession>
<dbReference type="EMBL" id="QMKO01003095">
    <property type="protein sequence ID" value="RTG81891.1"/>
    <property type="molecule type" value="Genomic_DNA"/>
</dbReference>
<keyword evidence="5" id="KW-1185">Reference proteome</keyword>
<dbReference type="Gene3D" id="3.90.1150.210">
    <property type="entry name" value="F-actin capping protein, beta subunit"/>
    <property type="match status" value="1"/>
</dbReference>
<comment type="similarity">
    <text evidence="3">Belongs to the F-actin-capping protein alpha subunit family.</text>
</comment>
<keyword evidence="1 3" id="KW-0117">Actin capping</keyword>
<dbReference type="Gene3D" id="3.30.1140.60">
    <property type="entry name" value="F-actin capping protein, alpha subunit"/>
    <property type="match status" value="1"/>
</dbReference>
<proteinExistence type="inferred from homology"/>
<comment type="subunit">
    <text evidence="3">Heterodimer of an alpha and a beta subunit.</text>
</comment>
<dbReference type="AlphaFoldDB" id="A0A430Q2H3"/>
<dbReference type="InterPro" id="IPR042276">
    <property type="entry name" value="CapZ_alpha/beta_2"/>
</dbReference>
<dbReference type="GO" id="GO:0051015">
    <property type="term" value="F:actin filament binding"/>
    <property type="evidence" value="ECO:0007669"/>
    <property type="project" value="TreeGrafter"/>
</dbReference>
<dbReference type="STRING" id="6184.A0A430Q2H3"/>
<dbReference type="Pfam" id="PF01267">
    <property type="entry name" value="F-actin_cap_A"/>
    <property type="match status" value="1"/>
</dbReference>
<dbReference type="InterPro" id="IPR042489">
    <property type="entry name" value="CapZ_alpha_1"/>
</dbReference>
<dbReference type="GO" id="GO:0030863">
    <property type="term" value="C:cortical cytoskeleton"/>
    <property type="evidence" value="ECO:0007669"/>
    <property type="project" value="TreeGrafter"/>
</dbReference>
<dbReference type="SUPFAM" id="SSF90096">
    <property type="entry name" value="Subunits of heterodimeric actin filament capping protein Capz"/>
    <property type="match status" value="1"/>
</dbReference>
<comment type="caution">
    <text evidence="4">The sequence shown here is derived from an EMBL/GenBank/DDBJ whole genome shotgun (WGS) entry which is preliminary data.</text>
</comment>
<organism evidence="4 5">
    <name type="scientific">Schistosoma bovis</name>
    <name type="common">Blood fluke</name>
    <dbReference type="NCBI Taxonomy" id="6184"/>
    <lineage>
        <taxon>Eukaryota</taxon>
        <taxon>Metazoa</taxon>
        <taxon>Spiralia</taxon>
        <taxon>Lophotrochozoa</taxon>
        <taxon>Platyhelminthes</taxon>
        <taxon>Trematoda</taxon>
        <taxon>Digenea</taxon>
        <taxon>Strigeidida</taxon>
        <taxon>Schistosomatoidea</taxon>
        <taxon>Schistosomatidae</taxon>
        <taxon>Schistosoma</taxon>
    </lineage>
</organism>
<evidence type="ECO:0000256" key="2">
    <source>
        <dbReference type="ARBA" id="ARBA00023203"/>
    </source>
</evidence>
<evidence type="ECO:0000313" key="4">
    <source>
        <dbReference type="EMBL" id="RTG81891.1"/>
    </source>
</evidence>
<sequence length="319" mass="36482">MVDGDITPEDKATICARLVLLAPPCEFNEVLDDIRCFAGDDHHIHEKLAASVAQYNKDQMIHVKLPNCEYPTLITAYADLGNGYFMCPRSQLTFHFDHLKQTVSDVKSFDKSSFDNIDCDLESWRRALEDSATVYVNEHFPDGAVEVYALRSNDSARCLVMCIESHFSKHQSDCQMFVVISHNRDMHVSYFASTCRTGRWRSEWTFKLVGQKSMEFSVHGVIKVQTHLYEEGNVQLISSKEVDFVVSESIPRVFARESIKRIKEADCAYQVAIGENFKTMSDTTFKALRRQLPLTRSKLDWNKIITYQIGSELSRAPPN</sequence>
<dbReference type="PRINTS" id="PR00191">
    <property type="entry name" value="FACTINCAPA"/>
</dbReference>
<protein>
    <recommendedName>
        <fullName evidence="3">F-actin-capping protein subunit alpha</fullName>
    </recommendedName>
</protein>
<dbReference type="PANTHER" id="PTHR10653:SF0">
    <property type="entry name" value="F-ACTIN-CAPPING PROTEIN SUBUNIT ALPHA"/>
    <property type="match status" value="1"/>
</dbReference>